<evidence type="ECO:0000313" key="1">
    <source>
        <dbReference type="EMBL" id="KAF5602457.1"/>
    </source>
</evidence>
<comment type="caution">
    <text evidence="1">The sequence shown here is derived from an EMBL/GenBank/DDBJ whole genome shotgun (WGS) entry which is preliminary data.</text>
</comment>
<evidence type="ECO:0000313" key="2">
    <source>
        <dbReference type="Proteomes" id="UP000546213"/>
    </source>
</evidence>
<accession>A0A8H5PSZ9</accession>
<protein>
    <submittedName>
        <fullName evidence="1">Uncharacterized protein</fullName>
    </submittedName>
</protein>
<dbReference type="OrthoDB" id="5024028at2759"/>
<keyword evidence="2" id="KW-1185">Reference proteome</keyword>
<dbReference type="AlphaFoldDB" id="A0A8H5PSZ9"/>
<reference evidence="1 2" key="1">
    <citation type="submission" date="2020-05" db="EMBL/GenBank/DDBJ databases">
        <title>Identification and distribution of gene clusters putatively required for synthesis of sphingolipid metabolism inhibitors in phylogenetically diverse species of the filamentous fungus Fusarium.</title>
        <authorList>
            <person name="Kim H.-S."/>
            <person name="Busman M."/>
            <person name="Brown D.W."/>
            <person name="Divon H."/>
            <person name="Uhlig S."/>
            <person name="Proctor R.H."/>
        </authorList>
    </citation>
    <scope>NUCLEOTIDE SEQUENCE [LARGE SCALE GENOMIC DNA]</scope>
    <source>
        <strain evidence="1 2">NRRL 36939</strain>
    </source>
</reference>
<dbReference type="EMBL" id="JAAOAS010000036">
    <property type="protein sequence ID" value="KAF5602457.1"/>
    <property type="molecule type" value="Genomic_DNA"/>
</dbReference>
<organism evidence="1 2">
    <name type="scientific">Fusarium pseudocircinatum</name>
    <dbReference type="NCBI Taxonomy" id="56676"/>
    <lineage>
        <taxon>Eukaryota</taxon>
        <taxon>Fungi</taxon>
        <taxon>Dikarya</taxon>
        <taxon>Ascomycota</taxon>
        <taxon>Pezizomycotina</taxon>
        <taxon>Sordariomycetes</taxon>
        <taxon>Hypocreomycetidae</taxon>
        <taxon>Hypocreales</taxon>
        <taxon>Nectriaceae</taxon>
        <taxon>Fusarium</taxon>
        <taxon>Fusarium fujikuroi species complex</taxon>
    </lineage>
</organism>
<proteinExistence type="predicted"/>
<gene>
    <name evidence="1" type="ORF">FPCIR_1797</name>
</gene>
<sequence>MSSKGATAPVWEQKLRDEMALSVPSLNMISMHSPAALETAQFAAPKHNDYPPEDSVKSRLIGINVASVYHIQTATGTCIDTIRGLKNTQPNRDVWGPVINSAYWTAKESFSDRYNNAADEAVEFITALPPVQQSGAANFMSYSMGIVGKAVEQASSALSSAVDRRSLEDYLAENWNKLTEVDKDVKVGCRAAVDALNVML</sequence>
<dbReference type="Proteomes" id="UP000546213">
    <property type="component" value="Unassembled WGS sequence"/>
</dbReference>
<name>A0A8H5PSZ9_9HYPO</name>